<gene>
    <name evidence="3" type="ORF">ACFPFO_16735</name>
</gene>
<evidence type="ECO:0000256" key="1">
    <source>
        <dbReference type="SAM" id="Phobius"/>
    </source>
</evidence>
<name>A0ABD5QHT0_9EURY</name>
<dbReference type="Proteomes" id="UP001595925">
    <property type="component" value="Unassembled WGS sequence"/>
</dbReference>
<dbReference type="EMBL" id="JBHSJG010000047">
    <property type="protein sequence ID" value="MFC4989371.1"/>
    <property type="molecule type" value="Genomic_DNA"/>
</dbReference>
<dbReference type="RefSeq" id="WP_114578387.1">
    <property type="nucleotide sequence ID" value="NZ_JAIVEF010000017.1"/>
</dbReference>
<protein>
    <submittedName>
        <fullName evidence="3">EamA family transporter</fullName>
    </submittedName>
</protein>
<feature type="transmembrane region" description="Helical" evidence="1">
    <location>
        <begin position="35"/>
        <end position="55"/>
    </location>
</feature>
<feature type="domain" description="EamA" evidence="2">
    <location>
        <begin position="6"/>
        <end position="137"/>
    </location>
</feature>
<dbReference type="AlphaFoldDB" id="A0ABD5QHT0"/>
<dbReference type="Gene3D" id="1.10.3730.20">
    <property type="match status" value="1"/>
</dbReference>
<dbReference type="InterPro" id="IPR037185">
    <property type="entry name" value="EmrE-like"/>
</dbReference>
<evidence type="ECO:0000259" key="2">
    <source>
        <dbReference type="Pfam" id="PF00892"/>
    </source>
</evidence>
<accession>A0ABD5QHT0</accession>
<evidence type="ECO:0000313" key="4">
    <source>
        <dbReference type="Proteomes" id="UP001595925"/>
    </source>
</evidence>
<evidence type="ECO:0000313" key="3">
    <source>
        <dbReference type="EMBL" id="MFC4989371.1"/>
    </source>
</evidence>
<feature type="transmembrane region" description="Helical" evidence="1">
    <location>
        <begin position="6"/>
        <end position="23"/>
    </location>
</feature>
<dbReference type="InterPro" id="IPR000620">
    <property type="entry name" value="EamA_dom"/>
</dbReference>
<proteinExistence type="predicted"/>
<keyword evidence="1" id="KW-0472">Membrane</keyword>
<sequence>MNSEYLSWAFLGLLAYTFVAPLMKVATSDIPSNVAVFISNLILVGAAAVVVLFTNESVTPYLTHPKALYAYAAGLALAVGIIAYYRALAMGPVSVVTPIFGMFLVTSSLIGIVVLGESLTIRKAAGIGCAILAVYLTAVE</sequence>
<reference evidence="3 4" key="1">
    <citation type="journal article" date="2019" name="Int. J. Syst. Evol. Microbiol.">
        <title>The Global Catalogue of Microorganisms (GCM) 10K type strain sequencing project: providing services to taxonomists for standard genome sequencing and annotation.</title>
        <authorList>
            <consortium name="The Broad Institute Genomics Platform"/>
            <consortium name="The Broad Institute Genome Sequencing Center for Infectious Disease"/>
            <person name="Wu L."/>
            <person name="Ma J."/>
        </authorList>
    </citation>
    <scope>NUCLEOTIDE SEQUENCE [LARGE SCALE GENOMIC DNA]</scope>
    <source>
        <strain evidence="3 4">CGMCC 1.15824</strain>
    </source>
</reference>
<comment type="caution">
    <text evidence="3">The sequence shown here is derived from an EMBL/GenBank/DDBJ whole genome shotgun (WGS) entry which is preliminary data.</text>
</comment>
<feature type="transmembrane region" description="Helical" evidence="1">
    <location>
        <begin position="95"/>
        <end position="115"/>
    </location>
</feature>
<keyword evidence="4" id="KW-1185">Reference proteome</keyword>
<keyword evidence="1" id="KW-1133">Transmembrane helix</keyword>
<dbReference type="SUPFAM" id="SSF103481">
    <property type="entry name" value="Multidrug resistance efflux transporter EmrE"/>
    <property type="match status" value="1"/>
</dbReference>
<organism evidence="3 4">
    <name type="scientific">Saliphagus infecundisoli</name>
    <dbReference type="NCBI Taxonomy" id="1849069"/>
    <lineage>
        <taxon>Archaea</taxon>
        <taxon>Methanobacteriati</taxon>
        <taxon>Methanobacteriota</taxon>
        <taxon>Stenosarchaea group</taxon>
        <taxon>Halobacteria</taxon>
        <taxon>Halobacteriales</taxon>
        <taxon>Natrialbaceae</taxon>
        <taxon>Saliphagus</taxon>
    </lineage>
</organism>
<keyword evidence="1" id="KW-0812">Transmembrane</keyword>
<dbReference type="Pfam" id="PF00892">
    <property type="entry name" value="EamA"/>
    <property type="match status" value="1"/>
</dbReference>
<feature type="transmembrane region" description="Helical" evidence="1">
    <location>
        <begin position="67"/>
        <end position="88"/>
    </location>
</feature>